<name>A0ACC1LEI3_9FUNG</name>
<dbReference type="Proteomes" id="UP001140087">
    <property type="component" value="Unassembled WGS sequence"/>
</dbReference>
<keyword evidence="2" id="KW-1185">Reference proteome</keyword>
<gene>
    <name evidence="1" type="ORF">H4R21_000850</name>
</gene>
<evidence type="ECO:0000313" key="2">
    <source>
        <dbReference type="Proteomes" id="UP001140087"/>
    </source>
</evidence>
<sequence>METGHSQLFADTDDVGVLRERLYDTAAQLQAAARMGLELIEQNQAMQRRLERLELEHEELAQRVSLAERDRRWMQEQSLRVDQLRASVGELVAQAEGGRTRRGTDDRRVCELERTVDTLRLGMESLAHVIREDASPRPWVAEIGALQRALGEVRRDIESLTSLVDAAYETRDGLEAQQRARHADMARQVGELASRAAAHDGAQDEMRARLDALCEGVVGLDDLLQSVVADYHTTLTDHEQAIRSLTDSHAELAEERRWAARQHPRLCTPPLPTPQTATGHRPPHPTGATPAARPPRSRRAPSAERCGPAAGDHRYAGGERLDDIFASIGETPATSSSTTSDGCSSPPPLPVSMADELAAGLPEWPSAGGSHPRKAASMVASSRRRASRPRISSFSQLPSEQPSPRSPATVAGFSVISAPSHVGVGWGNYWNARHHRAHFGLQQRLNISIAHGERPRTLSAPSTATELGPGDLAAAD</sequence>
<dbReference type="EMBL" id="JANBUN010000137">
    <property type="protein sequence ID" value="KAJ2806495.1"/>
    <property type="molecule type" value="Genomic_DNA"/>
</dbReference>
<protein>
    <submittedName>
        <fullName evidence="1">Uncharacterized protein</fullName>
    </submittedName>
</protein>
<comment type="caution">
    <text evidence="1">The sequence shown here is derived from an EMBL/GenBank/DDBJ whole genome shotgun (WGS) entry which is preliminary data.</text>
</comment>
<organism evidence="1 2">
    <name type="scientific">Coemansia helicoidea</name>
    <dbReference type="NCBI Taxonomy" id="1286919"/>
    <lineage>
        <taxon>Eukaryota</taxon>
        <taxon>Fungi</taxon>
        <taxon>Fungi incertae sedis</taxon>
        <taxon>Zoopagomycota</taxon>
        <taxon>Kickxellomycotina</taxon>
        <taxon>Kickxellomycetes</taxon>
        <taxon>Kickxellales</taxon>
        <taxon>Kickxellaceae</taxon>
        <taxon>Coemansia</taxon>
    </lineage>
</organism>
<accession>A0ACC1LEI3</accession>
<proteinExistence type="predicted"/>
<reference evidence="1" key="1">
    <citation type="submission" date="2022-07" db="EMBL/GenBank/DDBJ databases">
        <title>Phylogenomic reconstructions and comparative analyses of Kickxellomycotina fungi.</title>
        <authorList>
            <person name="Reynolds N.K."/>
            <person name="Stajich J.E."/>
            <person name="Barry K."/>
            <person name="Grigoriev I.V."/>
            <person name="Crous P."/>
            <person name="Smith M.E."/>
        </authorList>
    </citation>
    <scope>NUCLEOTIDE SEQUENCE</scope>
    <source>
        <strain evidence="1">BCRC 34780</strain>
    </source>
</reference>
<evidence type="ECO:0000313" key="1">
    <source>
        <dbReference type="EMBL" id="KAJ2806495.1"/>
    </source>
</evidence>